<name>A0A9X2J1V9_9NOCA</name>
<dbReference type="AlphaFoldDB" id="A0A9X2J1V9"/>
<gene>
    <name evidence="1" type="ORF">NDR86_33900</name>
</gene>
<accession>A0A9X2J1V9</accession>
<protein>
    <recommendedName>
        <fullName evidence="3">SRPBCC family protein</fullName>
    </recommendedName>
</protein>
<keyword evidence="2" id="KW-1185">Reference proteome</keyword>
<evidence type="ECO:0008006" key="3">
    <source>
        <dbReference type="Google" id="ProtNLM"/>
    </source>
</evidence>
<sequence length="285" mass="31906">MERLSYIDRHSRIAATNRERVWDALWRGLGAAAERDGGTFDITEKDEPRRLVLEGSHRFSRYALIITLEQPAAEHTLISAETRADFPGIGGWIYRKLVIDSGGHGIIVRAILRRIVRAAERRGRTLPGQVWGARPAELDLELPCDADFPDAATVCDRALSIAAPPELVYAWLCQLRVAPYSYDLLDNFGRRSPRRRCPELTELAVGQRFMGQFRLTSFAPAQHITLHASIVAVTYAVRAEAGGTRLHVRARFPGPPALLAPLVFGDFLMMRKQLRTLKELAESEA</sequence>
<reference evidence="1" key="1">
    <citation type="submission" date="2022-06" db="EMBL/GenBank/DDBJ databases">
        <title>Novel species in genus nocardia.</title>
        <authorList>
            <person name="Li F."/>
        </authorList>
    </citation>
    <scope>NUCLEOTIDE SEQUENCE</scope>
    <source>
        <strain evidence="1">CDC141</strain>
    </source>
</reference>
<evidence type="ECO:0000313" key="1">
    <source>
        <dbReference type="EMBL" id="MCM6778495.1"/>
    </source>
</evidence>
<dbReference type="RefSeq" id="WP_251918004.1">
    <property type="nucleotide sequence ID" value="NZ_JAMRXG010000023.1"/>
</dbReference>
<dbReference type="Gene3D" id="3.30.530.20">
    <property type="match status" value="1"/>
</dbReference>
<evidence type="ECO:0000313" key="2">
    <source>
        <dbReference type="Proteomes" id="UP001139157"/>
    </source>
</evidence>
<dbReference type="SUPFAM" id="SSF55961">
    <property type="entry name" value="Bet v1-like"/>
    <property type="match status" value="1"/>
</dbReference>
<dbReference type="Proteomes" id="UP001139157">
    <property type="component" value="Unassembled WGS sequence"/>
</dbReference>
<proteinExistence type="predicted"/>
<dbReference type="InterPro" id="IPR023393">
    <property type="entry name" value="START-like_dom_sf"/>
</dbReference>
<comment type="caution">
    <text evidence="1">The sequence shown here is derived from an EMBL/GenBank/DDBJ whole genome shotgun (WGS) entry which is preliminary data.</text>
</comment>
<dbReference type="EMBL" id="JAMRXG010000023">
    <property type="protein sequence ID" value="MCM6778495.1"/>
    <property type="molecule type" value="Genomic_DNA"/>
</dbReference>
<organism evidence="1 2">
    <name type="scientific">Nocardia pulmonis</name>
    <dbReference type="NCBI Taxonomy" id="2951408"/>
    <lineage>
        <taxon>Bacteria</taxon>
        <taxon>Bacillati</taxon>
        <taxon>Actinomycetota</taxon>
        <taxon>Actinomycetes</taxon>
        <taxon>Mycobacteriales</taxon>
        <taxon>Nocardiaceae</taxon>
        <taxon>Nocardia</taxon>
    </lineage>
</organism>